<reference evidence="2 3" key="1">
    <citation type="submission" date="2019-08" db="EMBL/GenBank/DDBJ databases">
        <title>Complete genome sequence of Terriglobus albidus strain ORNL.</title>
        <authorList>
            <person name="Podar M."/>
        </authorList>
    </citation>
    <scope>NUCLEOTIDE SEQUENCE [LARGE SCALE GENOMIC DNA]</scope>
    <source>
        <strain evidence="2 3">ORNL</strain>
    </source>
</reference>
<accession>A0A5B9E8T7</accession>
<evidence type="ECO:0000313" key="3">
    <source>
        <dbReference type="Proteomes" id="UP000321820"/>
    </source>
</evidence>
<sequence>MFHRSRSALQTSVFSSSRKGRRIMATLVPVSARYEQDHGKSIAERWAIRLPIALGSSAIAVWSWLAFLRPLGARGIIWAAITGVSAFAFFSVTSLLVAMLDGSGSRTLRRELAKCSMAFALLFLFLPEYTARLRPPVLRSYLLLATLTILWLALYHFCRREAEGIRDWAERKTYWPIAALAMLSITLTGLAIRKFYVFGYVGQDLAYFAQIMHTTLHGHLFWGSLLQDLLYSYPVTTDFAGHNSPIMFLFVPFYGLFPSPVTLLVLRNAAMLACCYPIYKIARTYCSESTSRLWSVAFFLVPTIFYQSTFDFYPLSFVALPLLFAVYFFQQSRFLPFCVALAFTLAVREDLAIFALALSIVALIQRRSIRWIGVPFVAGLVWAYVSYFIVLPHALHGSSFVTDACFSHLGATPKQMLVHVCSSPQSTLLPRGNVVYLKELLTPTALVLPFGNALVLASLPFIGINLAAGAGKCITTVIYAQYSIIPAVLLFASALLAGTRTRGLLKGISRLWIKSNAVAPAICLALCVASLIFVTGEDQASELRSKPWTQEARQVARLIPDGASVAAPRYLLPSLANRDCLYQTHRLSQYHHPVYEYLILDNDWSHINASQEYRTAYATLLENAPKDPAFQVLYKTSQFTVLQNTAAHGKGCFPAEATR</sequence>
<evidence type="ECO:0000256" key="1">
    <source>
        <dbReference type="SAM" id="Phobius"/>
    </source>
</evidence>
<dbReference type="OrthoDB" id="100550at2"/>
<feature type="transmembrane region" description="Helical" evidence="1">
    <location>
        <begin position="479"/>
        <end position="497"/>
    </location>
</feature>
<feature type="transmembrane region" description="Helical" evidence="1">
    <location>
        <begin position="310"/>
        <end position="328"/>
    </location>
</feature>
<organism evidence="2 3">
    <name type="scientific">Terriglobus albidus</name>
    <dbReference type="NCBI Taxonomy" id="1592106"/>
    <lineage>
        <taxon>Bacteria</taxon>
        <taxon>Pseudomonadati</taxon>
        <taxon>Acidobacteriota</taxon>
        <taxon>Terriglobia</taxon>
        <taxon>Terriglobales</taxon>
        <taxon>Acidobacteriaceae</taxon>
        <taxon>Terriglobus</taxon>
    </lineage>
</organism>
<feature type="transmembrane region" description="Helical" evidence="1">
    <location>
        <begin position="77"/>
        <end position="100"/>
    </location>
</feature>
<feature type="transmembrane region" description="Helical" evidence="1">
    <location>
        <begin position="446"/>
        <end position="467"/>
    </location>
</feature>
<name>A0A5B9E8T7_9BACT</name>
<feature type="transmembrane region" description="Helical" evidence="1">
    <location>
        <begin position="174"/>
        <end position="192"/>
    </location>
</feature>
<dbReference type="EMBL" id="CP042806">
    <property type="protein sequence ID" value="QEE28613.1"/>
    <property type="molecule type" value="Genomic_DNA"/>
</dbReference>
<dbReference type="KEGG" id="talb:FTW19_11745"/>
<keyword evidence="3" id="KW-1185">Reference proteome</keyword>
<feature type="transmembrane region" description="Helical" evidence="1">
    <location>
        <begin position="46"/>
        <end position="65"/>
    </location>
</feature>
<gene>
    <name evidence="2" type="ORF">FTW19_11745</name>
</gene>
<feature type="transmembrane region" description="Helical" evidence="1">
    <location>
        <begin position="112"/>
        <end position="131"/>
    </location>
</feature>
<feature type="transmembrane region" description="Helical" evidence="1">
    <location>
        <begin position="246"/>
        <end position="266"/>
    </location>
</feature>
<dbReference type="Proteomes" id="UP000321820">
    <property type="component" value="Chromosome"/>
</dbReference>
<proteinExistence type="predicted"/>
<dbReference type="Pfam" id="PF09852">
    <property type="entry name" value="DUF2079"/>
    <property type="match status" value="1"/>
</dbReference>
<keyword evidence="1" id="KW-0472">Membrane</keyword>
<feature type="transmembrane region" description="Helical" evidence="1">
    <location>
        <begin position="517"/>
        <end position="536"/>
    </location>
</feature>
<evidence type="ECO:0000313" key="2">
    <source>
        <dbReference type="EMBL" id="QEE28613.1"/>
    </source>
</evidence>
<protein>
    <submittedName>
        <fullName evidence="2">DUF2079 domain-containing protein</fullName>
    </submittedName>
</protein>
<keyword evidence="1" id="KW-0812">Transmembrane</keyword>
<keyword evidence="1" id="KW-1133">Transmembrane helix</keyword>
<dbReference type="InterPro" id="IPR018650">
    <property type="entry name" value="STSV1_Orf64"/>
</dbReference>
<feature type="transmembrane region" description="Helical" evidence="1">
    <location>
        <begin position="371"/>
        <end position="390"/>
    </location>
</feature>
<feature type="transmembrane region" description="Helical" evidence="1">
    <location>
        <begin position="137"/>
        <end position="154"/>
    </location>
</feature>
<feature type="transmembrane region" description="Helical" evidence="1">
    <location>
        <begin position="334"/>
        <end position="364"/>
    </location>
</feature>
<dbReference type="AlphaFoldDB" id="A0A5B9E8T7"/>